<keyword evidence="2" id="KW-1133">Transmembrane helix</keyword>
<organism evidence="3">
    <name type="scientific">Absidia glauca</name>
    <name type="common">Pin mould</name>
    <dbReference type="NCBI Taxonomy" id="4829"/>
    <lineage>
        <taxon>Eukaryota</taxon>
        <taxon>Fungi</taxon>
        <taxon>Fungi incertae sedis</taxon>
        <taxon>Mucoromycota</taxon>
        <taxon>Mucoromycotina</taxon>
        <taxon>Mucoromycetes</taxon>
        <taxon>Mucorales</taxon>
        <taxon>Cunninghamellaceae</taxon>
        <taxon>Absidia</taxon>
    </lineage>
</organism>
<evidence type="ECO:0000313" key="3">
    <source>
        <dbReference type="EMBL" id="SAM06311.1"/>
    </source>
</evidence>
<feature type="region of interest" description="Disordered" evidence="1">
    <location>
        <begin position="863"/>
        <end position="907"/>
    </location>
</feature>
<dbReference type="OrthoDB" id="2266370at2759"/>
<name>A0A163K9C0_ABSGL</name>
<dbReference type="AlphaFoldDB" id="A0A163K9C0"/>
<feature type="region of interest" description="Disordered" evidence="1">
    <location>
        <begin position="946"/>
        <end position="978"/>
    </location>
</feature>
<evidence type="ECO:0000256" key="1">
    <source>
        <dbReference type="SAM" id="MobiDB-lite"/>
    </source>
</evidence>
<dbReference type="STRING" id="4829.A0A163K9C0"/>
<proteinExistence type="predicted"/>
<feature type="transmembrane region" description="Helical" evidence="2">
    <location>
        <begin position="126"/>
        <end position="147"/>
    </location>
</feature>
<keyword evidence="2" id="KW-0812">Transmembrane</keyword>
<dbReference type="InParanoid" id="A0A163K9C0"/>
<feature type="compositionally biased region" description="Basic and acidic residues" evidence="1">
    <location>
        <begin position="547"/>
        <end position="561"/>
    </location>
</feature>
<accession>A0A163K9C0</accession>
<feature type="region of interest" description="Disordered" evidence="1">
    <location>
        <begin position="459"/>
        <end position="479"/>
    </location>
</feature>
<keyword evidence="2" id="KW-0472">Membrane</keyword>
<gene>
    <name evidence="3" type="primary">ABSGL_12199.1 scaffold 12718</name>
</gene>
<feature type="transmembrane region" description="Helical" evidence="2">
    <location>
        <begin position="38"/>
        <end position="66"/>
    </location>
</feature>
<feature type="transmembrane region" description="Helical" evidence="2">
    <location>
        <begin position="7"/>
        <end position="26"/>
    </location>
</feature>
<sequence length="1064" mass="121149">MNRVSLRLIVVACISYGIYSVAQLAVTGIAEKVLACRVLAYFIICFDVMGSICLGLVGFNLVMVFVVNVRRPERFEKYYYAAAIIISIFVFVPPLILKAGRTIDKSDSCWYHFFFEGRVANPFNWLYYYSWLLFASILAAVSSLIAIRKVMLEKHNFAHTINMLNREEALVRPTLHLAASSDSTYSQNDPLTAPHRNQAYSKSNMGKNSELFRRVAIRCICYALVPVLCKSWGIGIEIAISTGTVINYPMLVIDRFMSCIMGFFVSCIYFSDPSVQIVWHDMMLNYKRLYVDQFYYADVTKIIRLNDSSNSYHPGIFTKSYRKEGSVDKISNESNPIFIQQEKNLHCIYTIINYSNPETNKDAYTSLDSGSPRHIDPVYIFAKALQRPLTYQPRAAFKLSISSFSLFRQSPSLNSQLLGEEMVEKQDDSYRNWRSFFRCNTKKKACWVPVRRIDEIHDSATQDRREPMDQTNSGYGKDHINSYYKGNQIRILEPYPNPIGARLMNWFFVKVLFYRPPYYYVQKQRLRTQDLKGKGKSKGPTSPTSRVTEENREEKPVEVRNDTPANILRSNREVVGAPSSRFCYPLQSSSCDLTKATSISEGSEPVLSHGYGPRKFNYIRQGKHVDKTCNIQYTSFIPGFSPNYSNGHNGKPCFAAPNDKKTLDTGTEAICEPTSKSISSYSSSSSGRRTMSSEEPLRISTQVETEEVKGRFPRKAFSDHKIILNRKGYCGISDTRTPAGPFKSKEEGRYSLKTKRASSTASITASAPSSIFSRYSPRPAVKQGVNNVNRRRLTLLQKKYRQQKLSYHSQLGQSMNKKQYGTYQLKGYPAYRPGRRHHTNRASLDACQNIGDNVIYQYTQNQEKNAGTNATGANDSKDSHKYPEPNIYKPSKEYNGVLRHSPRDTAPFRPRQYQQQRILMDRGLSPPSKRHYEFAHWRAFASTSQTNSMEIAESGSKQGQRKTDLPNRRPFPHSCDKEAPNRRLIDKASAEVKACGMSPSNDQLPCDTGREIVFSGARTVLVHISNNMGTIAPKEANFHQQYETNRITTRIGPWVVGFTAYHTV</sequence>
<feature type="compositionally biased region" description="Polar residues" evidence="1">
    <location>
        <begin position="863"/>
        <end position="874"/>
    </location>
</feature>
<dbReference type="Gene3D" id="1.20.1070.10">
    <property type="entry name" value="Rhodopsin 7-helix transmembrane proteins"/>
    <property type="match status" value="1"/>
</dbReference>
<feature type="transmembrane region" description="Helical" evidence="2">
    <location>
        <begin position="78"/>
        <end position="97"/>
    </location>
</feature>
<evidence type="ECO:0000313" key="4">
    <source>
        <dbReference type="Proteomes" id="UP000078561"/>
    </source>
</evidence>
<dbReference type="EMBL" id="LT554584">
    <property type="protein sequence ID" value="SAM06311.1"/>
    <property type="molecule type" value="Genomic_DNA"/>
</dbReference>
<protein>
    <submittedName>
        <fullName evidence="3">Uncharacterized protein</fullName>
    </submittedName>
</protein>
<feature type="compositionally biased region" description="Basic and acidic residues" evidence="1">
    <location>
        <begin position="459"/>
        <end position="468"/>
    </location>
</feature>
<keyword evidence="4" id="KW-1185">Reference proteome</keyword>
<feature type="region of interest" description="Disordered" evidence="1">
    <location>
        <begin position="530"/>
        <end position="565"/>
    </location>
</feature>
<reference evidence="3" key="1">
    <citation type="submission" date="2016-04" db="EMBL/GenBank/DDBJ databases">
        <authorList>
            <person name="Evans L.H."/>
            <person name="Alamgir A."/>
            <person name="Owens N."/>
            <person name="Weber N.D."/>
            <person name="Virtaneva K."/>
            <person name="Barbian K."/>
            <person name="Babar A."/>
            <person name="Rosenke K."/>
        </authorList>
    </citation>
    <scope>NUCLEOTIDE SEQUENCE [LARGE SCALE GENOMIC DNA]</scope>
    <source>
        <strain evidence="3">CBS 101.48</strain>
    </source>
</reference>
<evidence type="ECO:0000256" key="2">
    <source>
        <dbReference type="SAM" id="Phobius"/>
    </source>
</evidence>
<dbReference type="Proteomes" id="UP000078561">
    <property type="component" value="Unassembled WGS sequence"/>
</dbReference>